<gene>
    <name evidence="1" type="ORF">HCJ95_20880</name>
</gene>
<sequence length="39" mass="4191">ALLTALQGGLLMTQTHQDTTALEAALDTMIETIRGYATR</sequence>
<name>A0ABX0YVS3_STRTL</name>
<evidence type="ECO:0000313" key="1">
    <source>
        <dbReference type="EMBL" id="NJP16661.1"/>
    </source>
</evidence>
<comment type="caution">
    <text evidence="1">The sequence shown here is derived from an EMBL/GenBank/DDBJ whole genome shotgun (WGS) entry which is preliminary data.</text>
</comment>
<feature type="non-terminal residue" evidence="1">
    <location>
        <position position="1"/>
    </location>
</feature>
<accession>A0ABX0YVS3</accession>
<keyword evidence="2" id="KW-1185">Reference proteome</keyword>
<proteinExistence type="predicted"/>
<dbReference type="EMBL" id="JAATEL010000024">
    <property type="protein sequence ID" value="NJP16661.1"/>
    <property type="molecule type" value="Genomic_DNA"/>
</dbReference>
<evidence type="ECO:0000313" key="2">
    <source>
        <dbReference type="Proteomes" id="UP000635996"/>
    </source>
</evidence>
<protein>
    <submittedName>
        <fullName evidence="1">TetR/AcrR family transcriptional regulator</fullName>
    </submittedName>
</protein>
<reference evidence="1 2" key="1">
    <citation type="submission" date="2020-03" db="EMBL/GenBank/DDBJ databases">
        <title>WGS of actinomycetes isolated from Thailand.</title>
        <authorList>
            <person name="Thawai C."/>
        </authorList>
    </citation>
    <scope>NUCLEOTIDE SEQUENCE [LARGE SCALE GENOMIC DNA]</scope>
    <source>
        <strain evidence="1 2">NBRC 13905</strain>
    </source>
</reference>
<organism evidence="1 2">
    <name type="scientific">Streptomyces thermoviolaceus subsp. thermoviolaceus</name>
    <dbReference type="NCBI Taxonomy" id="66860"/>
    <lineage>
        <taxon>Bacteria</taxon>
        <taxon>Bacillati</taxon>
        <taxon>Actinomycetota</taxon>
        <taxon>Actinomycetes</taxon>
        <taxon>Kitasatosporales</taxon>
        <taxon>Streptomycetaceae</taxon>
        <taxon>Streptomyces</taxon>
    </lineage>
</organism>
<dbReference type="Proteomes" id="UP000635996">
    <property type="component" value="Unassembled WGS sequence"/>
</dbReference>